<dbReference type="Gene3D" id="6.10.140.910">
    <property type="match status" value="1"/>
</dbReference>
<gene>
    <name evidence="4" type="ORF">EC973_008035</name>
</gene>
<evidence type="ECO:0000256" key="1">
    <source>
        <dbReference type="ARBA" id="ARBA00023054"/>
    </source>
</evidence>
<dbReference type="EMBL" id="JABAYA010000065">
    <property type="protein sequence ID" value="KAF7727072.1"/>
    <property type="molecule type" value="Genomic_DNA"/>
</dbReference>
<protein>
    <recommendedName>
        <fullName evidence="3">GDP/GTP exchange factor Sec2 N-terminal domain-containing protein</fullName>
    </recommendedName>
</protein>
<keyword evidence="5" id="KW-1185">Reference proteome</keyword>
<dbReference type="Pfam" id="PF06428">
    <property type="entry name" value="Sec2p"/>
    <property type="match status" value="1"/>
</dbReference>
<evidence type="ECO:0000313" key="5">
    <source>
        <dbReference type="Proteomes" id="UP000605846"/>
    </source>
</evidence>
<dbReference type="CDD" id="cd21044">
    <property type="entry name" value="Rab11BD_RAB3IP_like"/>
    <property type="match status" value="1"/>
</dbReference>
<dbReference type="PANTHER" id="PTHR14430:SF0">
    <property type="entry name" value="SEC2P DOMAIN-CONTAINING PROTEIN"/>
    <property type="match status" value="1"/>
</dbReference>
<accession>A0A8H7EQJ7</accession>
<keyword evidence="1 2" id="KW-0175">Coiled coil</keyword>
<name>A0A8H7EQJ7_9FUNG</name>
<dbReference type="InterPro" id="IPR009449">
    <property type="entry name" value="Sec2_N"/>
</dbReference>
<dbReference type="AlphaFoldDB" id="A0A8H7EQJ7"/>
<dbReference type="Proteomes" id="UP000605846">
    <property type="component" value="Unassembled WGS sequence"/>
</dbReference>
<proteinExistence type="predicted"/>
<organism evidence="4 5">
    <name type="scientific">Apophysomyces ossiformis</name>
    <dbReference type="NCBI Taxonomy" id="679940"/>
    <lineage>
        <taxon>Eukaryota</taxon>
        <taxon>Fungi</taxon>
        <taxon>Fungi incertae sedis</taxon>
        <taxon>Mucoromycota</taxon>
        <taxon>Mucoromycotina</taxon>
        <taxon>Mucoromycetes</taxon>
        <taxon>Mucorales</taxon>
        <taxon>Mucorineae</taxon>
        <taxon>Mucoraceae</taxon>
        <taxon>Apophysomyces</taxon>
    </lineage>
</organism>
<dbReference type="GO" id="GO:0051286">
    <property type="term" value="C:cell tip"/>
    <property type="evidence" value="ECO:0007669"/>
    <property type="project" value="TreeGrafter"/>
</dbReference>
<dbReference type="SUPFAM" id="SSF144284">
    <property type="entry name" value="Sec2 N-terminal region"/>
    <property type="match status" value="1"/>
</dbReference>
<dbReference type="InterPro" id="IPR040351">
    <property type="entry name" value="RAB3IL/RAB3IP/Sec2"/>
</dbReference>
<dbReference type="PANTHER" id="PTHR14430">
    <property type="entry name" value="RABIN3-RELATED"/>
    <property type="match status" value="1"/>
</dbReference>
<dbReference type="GO" id="GO:0006887">
    <property type="term" value="P:exocytosis"/>
    <property type="evidence" value="ECO:0007669"/>
    <property type="project" value="TreeGrafter"/>
</dbReference>
<reference evidence="4" key="1">
    <citation type="submission" date="2020-01" db="EMBL/GenBank/DDBJ databases">
        <title>Genome Sequencing of Three Apophysomyces-Like Fungal Strains Confirms a Novel Fungal Genus in the Mucoromycota with divergent Burkholderia-like Endosymbiotic Bacteria.</title>
        <authorList>
            <person name="Stajich J.E."/>
            <person name="Macias A.M."/>
            <person name="Carter-House D."/>
            <person name="Lovett B."/>
            <person name="Kasson L.R."/>
            <person name="Berry K."/>
            <person name="Grigoriev I."/>
            <person name="Chang Y."/>
            <person name="Spatafora J."/>
            <person name="Kasson M.T."/>
        </authorList>
    </citation>
    <scope>NUCLEOTIDE SEQUENCE</scope>
    <source>
        <strain evidence="4">NRRL A-21654</strain>
    </source>
</reference>
<dbReference type="OrthoDB" id="5560525at2759"/>
<evidence type="ECO:0000256" key="2">
    <source>
        <dbReference type="SAM" id="Coils"/>
    </source>
</evidence>
<feature type="domain" description="GDP/GTP exchange factor Sec2 N-terminal" evidence="3">
    <location>
        <begin position="63"/>
        <end position="179"/>
    </location>
</feature>
<sequence length="347" mass="40437">MATACTTTLTHKSIHFTPLPCPCQDLNECPHCISLLLQRVKTWRAQHQYIQRQLDQLQARTFTDALKSLQESLTQRENALKKRLIEIASLRSDLQVIRAKRAEEVTLIADLQRSKESFERELTDLSRRLFDEANQMVETERQQKCHLQQAHKMSRLNLAKAQAELRDTQEELRILRKDVQTDALEAFQNFAQQLSTTSLRRLHSLEYMKQCLTDDIEPCLRFGPNPYTASRKILDAILARTCVVEPLSEQSKTGNGPAVSLWERFLQPSGCQACGRDVTLTHRFRVSTFDEWACIDRYCRDRLVAVLAFYDFLRKLRAGCYRHRSMTDIYQEYVHMKLQMALSRQVQ</sequence>
<comment type="caution">
    <text evidence="4">The sequence shown here is derived from an EMBL/GenBank/DDBJ whole genome shotgun (WGS) entry which is preliminary data.</text>
</comment>
<dbReference type="Pfam" id="PF25555">
    <property type="entry name" value="RAB3A-like_C"/>
    <property type="match status" value="1"/>
</dbReference>
<dbReference type="GO" id="GO:0070319">
    <property type="term" value="C:Golgi to plasma membrane transport vesicle"/>
    <property type="evidence" value="ECO:0007669"/>
    <property type="project" value="TreeGrafter"/>
</dbReference>
<dbReference type="GO" id="GO:0005085">
    <property type="term" value="F:guanyl-nucleotide exchange factor activity"/>
    <property type="evidence" value="ECO:0007669"/>
    <property type="project" value="InterPro"/>
</dbReference>
<evidence type="ECO:0000259" key="3">
    <source>
        <dbReference type="Pfam" id="PF06428"/>
    </source>
</evidence>
<feature type="coiled-coil region" evidence="2">
    <location>
        <begin position="108"/>
        <end position="178"/>
    </location>
</feature>
<evidence type="ECO:0000313" key="4">
    <source>
        <dbReference type="EMBL" id="KAF7727072.1"/>
    </source>
</evidence>